<dbReference type="AlphaFoldDB" id="A0A0E3K4B0"/>
<protein>
    <submittedName>
        <fullName evidence="2">Transporter protein</fullName>
    </submittedName>
</protein>
<feature type="transmembrane region" description="Helical" evidence="1">
    <location>
        <begin position="135"/>
        <end position="163"/>
    </location>
</feature>
<reference evidence="2 3" key="1">
    <citation type="journal article" date="2015" name="J. Biotechnol.">
        <title>Complete genome sequence of a malodorant-producing acetogen, Clostridium scatologenes ATCC 25775(T).</title>
        <authorList>
            <person name="Zhu Z."/>
            <person name="Guo T."/>
            <person name="Zheng H."/>
            <person name="Song T."/>
            <person name="Ouyang P."/>
            <person name="Xie J."/>
        </authorList>
    </citation>
    <scope>NUCLEOTIDE SEQUENCE [LARGE SCALE GENOMIC DNA]</scope>
    <source>
        <strain evidence="2 3">ATCC 25775</strain>
    </source>
</reference>
<organism evidence="2 3">
    <name type="scientific">Clostridium scatologenes</name>
    <dbReference type="NCBI Taxonomy" id="1548"/>
    <lineage>
        <taxon>Bacteria</taxon>
        <taxon>Bacillati</taxon>
        <taxon>Bacillota</taxon>
        <taxon>Clostridia</taxon>
        <taxon>Eubacteriales</taxon>
        <taxon>Clostridiaceae</taxon>
        <taxon>Clostridium</taxon>
    </lineage>
</organism>
<gene>
    <name evidence="2" type="ORF">CSCA_5139</name>
</gene>
<dbReference type="Pfam" id="PF17099">
    <property type="entry name" value="TrpP"/>
    <property type="match status" value="1"/>
</dbReference>
<keyword evidence="1" id="KW-1133">Transmembrane helix</keyword>
<dbReference type="Proteomes" id="UP000033115">
    <property type="component" value="Chromosome"/>
</dbReference>
<evidence type="ECO:0000256" key="1">
    <source>
        <dbReference type="SAM" id="Phobius"/>
    </source>
</evidence>
<sequence>MNLKRLITNSLLLAIGAVLHQITPPLVLGMKPDFSLAMLFIIMILNEDYKSCISAGLIAGILAAATTGFPGGQIPNVIDKLITANVMFLFLKPIRKALNNQIKIIITTAIGTLISGTAFLTLASIMVGLPTSFRVLFLSVVLPAIVINTVAGSVLFNAINVALKRRATT</sequence>
<accession>A0A0E3K4B0</accession>
<keyword evidence="1" id="KW-0472">Membrane</keyword>
<proteinExistence type="predicted"/>
<dbReference type="Gene3D" id="1.10.1760.20">
    <property type="match status" value="1"/>
</dbReference>
<evidence type="ECO:0000313" key="2">
    <source>
        <dbReference type="EMBL" id="AKA72264.1"/>
    </source>
</evidence>
<dbReference type="HOGENOM" id="CLU_126994_0_0_9"/>
<feature type="transmembrane region" description="Helical" evidence="1">
    <location>
        <begin position="104"/>
        <end position="129"/>
    </location>
</feature>
<keyword evidence="1" id="KW-0812">Transmembrane</keyword>
<keyword evidence="3" id="KW-1185">Reference proteome</keyword>
<dbReference type="KEGG" id="csq:CSCA_5139"/>
<dbReference type="RefSeq" id="WP_026366456.1">
    <property type="nucleotide sequence ID" value="NZ_CP009933.1"/>
</dbReference>
<feature type="transmembrane region" description="Helical" evidence="1">
    <location>
        <begin position="53"/>
        <end position="72"/>
    </location>
</feature>
<dbReference type="InterPro" id="IPR031360">
    <property type="entry name" value="TrpP"/>
</dbReference>
<dbReference type="STRING" id="1548.CSCA_5139"/>
<evidence type="ECO:0000313" key="3">
    <source>
        <dbReference type="Proteomes" id="UP000033115"/>
    </source>
</evidence>
<dbReference type="EMBL" id="CP009933">
    <property type="protein sequence ID" value="AKA72264.1"/>
    <property type="molecule type" value="Genomic_DNA"/>
</dbReference>
<name>A0A0E3K4B0_CLOSL</name>